<evidence type="ECO:0000313" key="6">
    <source>
        <dbReference type="EMBL" id="CAF3581008.1"/>
    </source>
</evidence>
<dbReference type="InterPro" id="IPR050832">
    <property type="entry name" value="Bact_Acetyltransf"/>
</dbReference>
<dbReference type="InterPro" id="IPR000182">
    <property type="entry name" value="GNAT_dom"/>
</dbReference>
<sequence length="159" mass="17832">MSSVTIHVAGELDIPELVPLMRAYCDDSDEPHVAKPSTEQLTILCHDVLNDTKHNGIYLLARNENNQAIGFAALFWSWTFIPQPGRQAILSDLYVNPTARGLGIAGVLIEACKEQARQYHNIHSIIWQTASDNYSAQKVYKRLGVLPKKCVDYELVLLK</sequence>
<evidence type="ECO:0000256" key="1">
    <source>
        <dbReference type="ARBA" id="ARBA00022679"/>
    </source>
</evidence>
<dbReference type="EMBL" id="CAJOBB010000139">
    <property type="protein sequence ID" value="CAF3581008.1"/>
    <property type="molecule type" value="Genomic_DNA"/>
</dbReference>
<dbReference type="GO" id="GO:0016747">
    <property type="term" value="F:acyltransferase activity, transferring groups other than amino-acyl groups"/>
    <property type="evidence" value="ECO:0007669"/>
    <property type="project" value="InterPro"/>
</dbReference>
<reference evidence="5" key="1">
    <citation type="submission" date="2021-02" db="EMBL/GenBank/DDBJ databases">
        <authorList>
            <person name="Nowell W R."/>
        </authorList>
    </citation>
    <scope>NUCLEOTIDE SEQUENCE</scope>
</reference>
<evidence type="ECO:0000256" key="2">
    <source>
        <dbReference type="ARBA" id="ARBA00023315"/>
    </source>
</evidence>
<protein>
    <recommendedName>
        <fullName evidence="3">N-acetyltransferase domain-containing protein</fullName>
    </recommendedName>
</protein>
<dbReference type="Proteomes" id="UP000663845">
    <property type="component" value="Unassembled WGS sequence"/>
</dbReference>
<dbReference type="PANTHER" id="PTHR43877">
    <property type="entry name" value="AMINOALKYLPHOSPHONATE N-ACETYLTRANSFERASE-RELATED-RELATED"/>
    <property type="match status" value="1"/>
</dbReference>
<dbReference type="Proteomes" id="UP000663860">
    <property type="component" value="Unassembled WGS sequence"/>
</dbReference>
<dbReference type="Proteomes" id="UP000663868">
    <property type="component" value="Unassembled WGS sequence"/>
</dbReference>
<accession>A0A814DS21</accession>
<dbReference type="Proteomes" id="UP000663844">
    <property type="component" value="Unassembled WGS sequence"/>
</dbReference>
<evidence type="ECO:0000313" key="8">
    <source>
        <dbReference type="Proteomes" id="UP000663845"/>
    </source>
</evidence>
<proteinExistence type="predicted"/>
<evidence type="ECO:0000313" key="7">
    <source>
        <dbReference type="EMBL" id="CAF3641936.1"/>
    </source>
</evidence>
<dbReference type="EMBL" id="CAJNOG010000111">
    <property type="protein sequence ID" value="CAF0958329.1"/>
    <property type="molecule type" value="Genomic_DNA"/>
</dbReference>
<dbReference type="EMBL" id="CAJNOE010000108">
    <property type="protein sequence ID" value="CAF0923696.1"/>
    <property type="molecule type" value="Genomic_DNA"/>
</dbReference>
<evidence type="ECO:0000259" key="3">
    <source>
        <dbReference type="PROSITE" id="PS51186"/>
    </source>
</evidence>
<feature type="domain" description="N-acetyltransferase" evidence="3">
    <location>
        <begin position="4"/>
        <end position="159"/>
    </location>
</feature>
<dbReference type="CDD" id="cd04301">
    <property type="entry name" value="NAT_SF"/>
    <property type="match status" value="1"/>
</dbReference>
<keyword evidence="2" id="KW-0012">Acyltransferase</keyword>
<organism evidence="5 8">
    <name type="scientific">Adineta steineri</name>
    <dbReference type="NCBI Taxonomy" id="433720"/>
    <lineage>
        <taxon>Eukaryota</taxon>
        <taxon>Metazoa</taxon>
        <taxon>Spiralia</taxon>
        <taxon>Gnathifera</taxon>
        <taxon>Rotifera</taxon>
        <taxon>Eurotatoria</taxon>
        <taxon>Bdelloidea</taxon>
        <taxon>Adinetida</taxon>
        <taxon>Adinetidae</taxon>
        <taxon>Adineta</taxon>
    </lineage>
</organism>
<dbReference type="AlphaFoldDB" id="A0A814DS21"/>
<evidence type="ECO:0000313" key="5">
    <source>
        <dbReference type="EMBL" id="CAF0958329.1"/>
    </source>
</evidence>
<evidence type="ECO:0000313" key="4">
    <source>
        <dbReference type="EMBL" id="CAF0923696.1"/>
    </source>
</evidence>
<dbReference type="Gene3D" id="3.40.630.30">
    <property type="match status" value="1"/>
</dbReference>
<dbReference type="InterPro" id="IPR016181">
    <property type="entry name" value="Acyl_CoA_acyltransferase"/>
</dbReference>
<dbReference type="EMBL" id="CAJOAZ010000414">
    <property type="protein sequence ID" value="CAF3641936.1"/>
    <property type="molecule type" value="Genomic_DNA"/>
</dbReference>
<dbReference type="PROSITE" id="PS51186">
    <property type="entry name" value="GNAT"/>
    <property type="match status" value="1"/>
</dbReference>
<keyword evidence="1" id="KW-0808">Transferase</keyword>
<dbReference type="SUPFAM" id="SSF55729">
    <property type="entry name" value="Acyl-CoA N-acyltransferases (Nat)"/>
    <property type="match status" value="1"/>
</dbReference>
<name>A0A814DS21_9BILA</name>
<comment type="caution">
    <text evidence="5">The sequence shown here is derived from an EMBL/GenBank/DDBJ whole genome shotgun (WGS) entry which is preliminary data.</text>
</comment>
<gene>
    <name evidence="4" type="ORF">IZO911_LOCUS13460</name>
    <name evidence="5" type="ORF">JYZ213_LOCUS13692</name>
    <name evidence="6" type="ORF">KXQ929_LOCUS4122</name>
    <name evidence="7" type="ORF">OXD698_LOCUS8523</name>
</gene>
<dbReference type="Pfam" id="PF00583">
    <property type="entry name" value="Acetyltransf_1"/>
    <property type="match status" value="1"/>
</dbReference>